<dbReference type="NCBIfam" id="NF006988">
    <property type="entry name" value="PRK09453.1"/>
    <property type="match status" value="1"/>
</dbReference>
<dbReference type="OrthoDB" id="9813918at2"/>
<dbReference type="InterPro" id="IPR000979">
    <property type="entry name" value="Phosphodiesterase_MJ0936/Vps29"/>
</dbReference>
<dbReference type="Proteomes" id="UP000319432">
    <property type="component" value="Chromosome"/>
</dbReference>
<evidence type="ECO:0000313" key="6">
    <source>
        <dbReference type="EMBL" id="QDX94012.1"/>
    </source>
</evidence>
<dbReference type="InterPro" id="IPR024654">
    <property type="entry name" value="Calcineurin-like_PHP_lpxH"/>
</dbReference>
<evidence type="ECO:0000256" key="3">
    <source>
        <dbReference type="ARBA" id="ARBA00022801"/>
    </source>
</evidence>
<dbReference type="Gene3D" id="3.60.21.10">
    <property type="match status" value="1"/>
</dbReference>
<dbReference type="InterPro" id="IPR020935">
    <property type="entry name" value="PdiEstase_YfcE_CS"/>
</dbReference>
<keyword evidence="2 4" id="KW-0479">Metal-binding</keyword>
<sequence>MKLFFLSDIHGSLTYAQAGLEAFAREQAAHLILLGDVMYHGPRNALPDGYNPSEVANLLNTYANNITAVRGNCDSEVDQMLLDFPIMSDSSTILTGKRRIFVTHGHIYNEDHHPALTAGDVLIHGHTHIPMAKKKDDLFILNPGSIAIPKENHPHTYGVLEENQFFIKRLNGDVYMETSLRLG</sequence>
<comment type="similarity">
    <text evidence="1 4">Belongs to the metallophosphoesterase superfamily. YfcE family.</text>
</comment>
<dbReference type="CDD" id="cd00841">
    <property type="entry name" value="MPP_YfcE"/>
    <property type="match status" value="1"/>
</dbReference>
<dbReference type="Pfam" id="PF12850">
    <property type="entry name" value="Metallophos_2"/>
    <property type="match status" value="1"/>
</dbReference>
<comment type="cofactor">
    <cofactor evidence="4">
        <name>a divalent metal cation</name>
        <dbReference type="ChEBI" id="CHEBI:60240"/>
    </cofactor>
</comment>
<evidence type="ECO:0000313" key="7">
    <source>
        <dbReference type="Proteomes" id="UP000319432"/>
    </source>
</evidence>
<reference evidence="6 7" key="1">
    <citation type="submission" date="2018-11" db="EMBL/GenBank/DDBJ databases">
        <title>Phylogenetic determinants of toxin gene distribution in genomes of Brevibacillus laterosporus.</title>
        <authorList>
            <person name="Glare T.R."/>
            <person name="Durrant A."/>
            <person name="Berry C."/>
            <person name="Palma L."/>
            <person name="Ormskirk M."/>
            <person name="Cox M.O."/>
        </authorList>
    </citation>
    <scope>NUCLEOTIDE SEQUENCE [LARGE SCALE GENOMIC DNA]</scope>
    <source>
        <strain evidence="6 7">1821L</strain>
    </source>
</reference>
<dbReference type="InterPro" id="IPR041802">
    <property type="entry name" value="MPP_YfcE"/>
</dbReference>
<evidence type="ECO:0000256" key="1">
    <source>
        <dbReference type="ARBA" id="ARBA00008950"/>
    </source>
</evidence>
<protein>
    <recommendedName>
        <fullName evidence="4">Phosphoesterase</fullName>
        <ecNumber evidence="4">3.1.4.-</ecNumber>
    </recommendedName>
</protein>
<dbReference type="InterPro" id="IPR029052">
    <property type="entry name" value="Metallo-depent_PP-like"/>
</dbReference>
<dbReference type="NCBIfam" id="TIGR00040">
    <property type="entry name" value="yfcE"/>
    <property type="match status" value="1"/>
</dbReference>
<dbReference type="PANTHER" id="PTHR11124">
    <property type="entry name" value="VACUOLAR SORTING PROTEIN VPS29"/>
    <property type="match status" value="1"/>
</dbReference>
<dbReference type="EMBL" id="CP033464">
    <property type="protein sequence ID" value="QDX94012.1"/>
    <property type="molecule type" value="Genomic_DNA"/>
</dbReference>
<dbReference type="AlphaFoldDB" id="A0A518VAI8"/>
<dbReference type="EC" id="3.1.4.-" evidence="4"/>
<accession>A0A518VAI8</accession>
<proteinExistence type="inferred from homology"/>
<dbReference type="GO" id="GO:0046872">
    <property type="term" value="F:metal ion binding"/>
    <property type="evidence" value="ECO:0007669"/>
    <property type="project" value="UniProtKB-KW"/>
</dbReference>
<gene>
    <name evidence="6" type="ORF">EEL30_17980</name>
</gene>
<dbReference type="GO" id="GO:0016787">
    <property type="term" value="F:hydrolase activity"/>
    <property type="evidence" value="ECO:0007669"/>
    <property type="project" value="UniProtKB-UniRule"/>
</dbReference>
<feature type="domain" description="Calcineurin-like phosphoesterase" evidence="5">
    <location>
        <begin position="1"/>
        <end position="162"/>
    </location>
</feature>
<keyword evidence="7" id="KW-1185">Reference proteome</keyword>
<dbReference type="SUPFAM" id="SSF56300">
    <property type="entry name" value="Metallo-dependent phosphatases"/>
    <property type="match status" value="1"/>
</dbReference>
<keyword evidence="3" id="KW-0378">Hydrolase</keyword>
<evidence type="ECO:0000256" key="4">
    <source>
        <dbReference type="RuleBase" id="RU362039"/>
    </source>
</evidence>
<organism evidence="6 7">
    <name type="scientific">Brevibacillus laterosporus</name>
    <name type="common">Bacillus laterosporus</name>
    <dbReference type="NCBI Taxonomy" id="1465"/>
    <lineage>
        <taxon>Bacteria</taxon>
        <taxon>Bacillati</taxon>
        <taxon>Bacillota</taxon>
        <taxon>Bacilli</taxon>
        <taxon>Bacillales</taxon>
        <taxon>Paenibacillaceae</taxon>
        <taxon>Brevibacillus</taxon>
    </lineage>
</organism>
<name>A0A518VAI8_BRELA</name>
<evidence type="ECO:0000256" key="2">
    <source>
        <dbReference type="ARBA" id="ARBA00022723"/>
    </source>
</evidence>
<evidence type="ECO:0000259" key="5">
    <source>
        <dbReference type="Pfam" id="PF12850"/>
    </source>
</evidence>
<dbReference type="PROSITE" id="PS01269">
    <property type="entry name" value="UPF0025"/>
    <property type="match status" value="1"/>
</dbReference>